<comment type="caution">
    <text evidence="14">The sequence shown here is derived from an EMBL/GenBank/DDBJ whole genome shotgun (WGS) entry which is preliminary data.</text>
</comment>
<proteinExistence type="inferred from homology"/>
<keyword evidence="11 12" id="KW-0407">Ion channel</keyword>
<keyword evidence="7" id="KW-0915">Sodium</keyword>
<evidence type="ECO:0000256" key="11">
    <source>
        <dbReference type="ARBA" id="ARBA00023303"/>
    </source>
</evidence>
<dbReference type="EMBL" id="BPLQ01001987">
    <property type="protein sequence ID" value="GIX87323.1"/>
    <property type="molecule type" value="Genomic_DNA"/>
</dbReference>
<name>A0AAV4NSH6_9ARAC</name>
<evidence type="ECO:0000256" key="8">
    <source>
        <dbReference type="ARBA" id="ARBA00023065"/>
    </source>
</evidence>
<dbReference type="AlphaFoldDB" id="A0AAV4NSH6"/>
<organism evidence="14 15">
    <name type="scientific">Caerostris darwini</name>
    <dbReference type="NCBI Taxonomy" id="1538125"/>
    <lineage>
        <taxon>Eukaryota</taxon>
        <taxon>Metazoa</taxon>
        <taxon>Ecdysozoa</taxon>
        <taxon>Arthropoda</taxon>
        <taxon>Chelicerata</taxon>
        <taxon>Arachnida</taxon>
        <taxon>Araneae</taxon>
        <taxon>Araneomorphae</taxon>
        <taxon>Entelegynae</taxon>
        <taxon>Araneoidea</taxon>
        <taxon>Araneidae</taxon>
        <taxon>Caerostris</taxon>
    </lineage>
</organism>
<feature type="compositionally biased region" description="Basic residues" evidence="13">
    <location>
        <begin position="215"/>
        <end position="224"/>
    </location>
</feature>
<dbReference type="InterPro" id="IPR001873">
    <property type="entry name" value="ENaC"/>
</dbReference>
<protein>
    <submittedName>
        <fullName evidence="14">Lig_chan-Glu_bd domain-containing protein</fullName>
    </submittedName>
</protein>
<dbReference type="Pfam" id="PF00858">
    <property type="entry name" value="ASC"/>
    <property type="match status" value="1"/>
</dbReference>
<keyword evidence="10 12" id="KW-0739">Sodium transport</keyword>
<evidence type="ECO:0000256" key="4">
    <source>
        <dbReference type="ARBA" id="ARBA00022461"/>
    </source>
</evidence>
<dbReference type="GO" id="GO:0005886">
    <property type="term" value="C:plasma membrane"/>
    <property type="evidence" value="ECO:0007669"/>
    <property type="project" value="TreeGrafter"/>
</dbReference>
<feature type="region of interest" description="Disordered" evidence="13">
    <location>
        <begin position="214"/>
        <end position="237"/>
    </location>
</feature>
<evidence type="ECO:0000256" key="10">
    <source>
        <dbReference type="ARBA" id="ARBA00023201"/>
    </source>
</evidence>
<evidence type="ECO:0000256" key="5">
    <source>
        <dbReference type="ARBA" id="ARBA00022692"/>
    </source>
</evidence>
<evidence type="ECO:0000256" key="6">
    <source>
        <dbReference type="ARBA" id="ARBA00022989"/>
    </source>
</evidence>
<dbReference type="PANTHER" id="PTHR11690:SF248">
    <property type="entry name" value="PICKPOCKET 17, ISOFORM A"/>
    <property type="match status" value="1"/>
</dbReference>
<keyword evidence="8 12" id="KW-0406">Ion transport</keyword>
<evidence type="ECO:0000313" key="15">
    <source>
        <dbReference type="Proteomes" id="UP001054837"/>
    </source>
</evidence>
<evidence type="ECO:0000256" key="12">
    <source>
        <dbReference type="RuleBase" id="RU000679"/>
    </source>
</evidence>
<dbReference type="GO" id="GO:0015280">
    <property type="term" value="F:ligand-gated sodium channel activity"/>
    <property type="evidence" value="ECO:0007669"/>
    <property type="project" value="TreeGrafter"/>
</dbReference>
<comment type="similarity">
    <text evidence="2 12">Belongs to the amiloride-sensitive sodium channel (TC 1.A.6) family.</text>
</comment>
<gene>
    <name evidence="14" type="primary">AVEN_269549_1</name>
    <name evidence="14" type="ORF">CDAR_31771</name>
</gene>
<reference evidence="14 15" key="1">
    <citation type="submission" date="2021-06" db="EMBL/GenBank/DDBJ databases">
        <title>Caerostris darwini draft genome.</title>
        <authorList>
            <person name="Kono N."/>
            <person name="Arakawa K."/>
        </authorList>
    </citation>
    <scope>NUCLEOTIDE SEQUENCE [LARGE SCALE GENOMIC DNA]</scope>
</reference>
<evidence type="ECO:0000256" key="13">
    <source>
        <dbReference type="SAM" id="MobiDB-lite"/>
    </source>
</evidence>
<evidence type="ECO:0000313" key="14">
    <source>
        <dbReference type="EMBL" id="GIX87323.1"/>
    </source>
</evidence>
<evidence type="ECO:0000256" key="3">
    <source>
        <dbReference type="ARBA" id="ARBA00022448"/>
    </source>
</evidence>
<dbReference type="Proteomes" id="UP001054837">
    <property type="component" value="Unassembled WGS sequence"/>
</dbReference>
<keyword evidence="3 12" id="KW-0813">Transport</keyword>
<keyword evidence="6" id="KW-1133">Transmembrane helix</keyword>
<evidence type="ECO:0000256" key="7">
    <source>
        <dbReference type="ARBA" id="ARBA00023053"/>
    </source>
</evidence>
<dbReference type="PANTHER" id="PTHR11690">
    <property type="entry name" value="AMILORIDE-SENSITIVE SODIUM CHANNEL-RELATED"/>
    <property type="match status" value="1"/>
</dbReference>
<evidence type="ECO:0000256" key="2">
    <source>
        <dbReference type="ARBA" id="ARBA00007193"/>
    </source>
</evidence>
<keyword evidence="5 12" id="KW-0812">Transmembrane</keyword>
<keyword evidence="15" id="KW-1185">Reference proteome</keyword>
<evidence type="ECO:0000256" key="9">
    <source>
        <dbReference type="ARBA" id="ARBA00023136"/>
    </source>
</evidence>
<sequence length="282" mass="32125">MTYRFTKLLPGNEGSCTEHFQDSQIFERLKIMDLDFDLDSLKYTYEHCNTLCQNTMLFSQCQCLDEQPTGTARAKWKFCSPCNKTEAKCRSAVIRNFTDVGNDCDDLCKPSCKSVRYDISLSKADWPNLNHQQFVMNRSFDQWNHIPEALGLLGAFEQDDGNVTDFLPKLMADLGGCLGLYLGVSVISIIEFIDLVGSASLLCVLGSRASTVRRTGSRKRRRRNRTAENSPRSSHGFFKRRAQSNKNHFRNNDHAWGNSIYSARDIYNQNGSSARKIALRWS</sequence>
<keyword evidence="4 12" id="KW-0894">Sodium channel</keyword>
<comment type="subcellular location">
    <subcellularLocation>
        <location evidence="1">Membrane</location>
        <topology evidence="1">Multi-pass membrane protein</topology>
    </subcellularLocation>
</comment>
<keyword evidence="9" id="KW-0472">Membrane</keyword>
<evidence type="ECO:0000256" key="1">
    <source>
        <dbReference type="ARBA" id="ARBA00004141"/>
    </source>
</evidence>
<accession>A0AAV4NSH6</accession>
<dbReference type="Gene3D" id="1.10.287.770">
    <property type="entry name" value="YojJ-like"/>
    <property type="match status" value="1"/>
</dbReference>